<sequence>MKAQNTNCGENSQRSLLESRAPPCDFDGNTTIAFPKHFSAAIFPLPYATFYL</sequence>
<name>A0A2P2NSI4_RHIMU</name>
<evidence type="ECO:0000256" key="1">
    <source>
        <dbReference type="SAM" id="MobiDB-lite"/>
    </source>
</evidence>
<organism evidence="2">
    <name type="scientific">Rhizophora mucronata</name>
    <name type="common">Asiatic mangrove</name>
    <dbReference type="NCBI Taxonomy" id="61149"/>
    <lineage>
        <taxon>Eukaryota</taxon>
        <taxon>Viridiplantae</taxon>
        <taxon>Streptophyta</taxon>
        <taxon>Embryophyta</taxon>
        <taxon>Tracheophyta</taxon>
        <taxon>Spermatophyta</taxon>
        <taxon>Magnoliopsida</taxon>
        <taxon>eudicotyledons</taxon>
        <taxon>Gunneridae</taxon>
        <taxon>Pentapetalae</taxon>
        <taxon>rosids</taxon>
        <taxon>fabids</taxon>
        <taxon>Malpighiales</taxon>
        <taxon>Rhizophoraceae</taxon>
        <taxon>Rhizophora</taxon>
    </lineage>
</organism>
<accession>A0A2P2NSI4</accession>
<feature type="region of interest" description="Disordered" evidence="1">
    <location>
        <begin position="1"/>
        <end position="21"/>
    </location>
</feature>
<dbReference type="AlphaFoldDB" id="A0A2P2NSI4"/>
<protein>
    <submittedName>
        <fullName evidence="2">Uncharacterized protein</fullName>
    </submittedName>
</protein>
<evidence type="ECO:0000313" key="2">
    <source>
        <dbReference type="EMBL" id="MBX45462.1"/>
    </source>
</evidence>
<reference evidence="2" key="1">
    <citation type="submission" date="2018-02" db="EMBL/GenBank/DDBJ databases">
        <title>Rhizophora mucronata_Transcriptome.</title>
        <authorList>
            <person name="Meera S.P."/>
            <person name="Sreeshan A."/>
            <person name="Augustine A."/>
        </authorList>
    </citation>
    <scope>NUCLEOTIDE SEQUENCE</scope>
    <source>
        <tissue evidence="2">Leaf</tissue>
    </source>
</reference>
<proteinExistence type="predicted"/>
<feature type="compositionally biased region" description="Polar residues" evidence="1">
    <location>
        <begin position="1"/>
        <end position="16"/>
    </location>
</feature>
<dbReference type="EMBL" id="GGEC01064978">
    <property type="protein sequence ID" value="MBX45462.1"/>
    <property type="molecule type" value="Transcribed_RNA"/>
</dbReference>